<dbReference type="Proteomes" id="UP001180616">
    <property type="component" value="Chromosome"/>
</dbReference>
<feature type="region of interest" description="Disordered" evidence="1">
    <location>
        <begin position="287"/>
        <end position="310"/>
    </location>
</feature>
<keyword evidence="2" id="KW-1133">Transmembrane helix</keyword>
<gene>
    <name evidence="3" type="ORF">KPS_002639</name>
</gene>
<evidence type="ECO:0000256" key="1">
    <source>
        <dbReference type="SAM" id="MobiDB-lite"/>
    </source>
</evidence>
<organism evidence="3 4">
    <name type="scientific">Nitratidesulfovibrio liaohensis</name>
    <dbReference type="NCBI Taxonomy" id="2604158"/>
    <lineage>
        <taxon>Bacteria</taxon>
        <taxon>Pseudomonadati</taxon>
        <taxon>Thermodesulfobacteriota</taxon>
        <taxon>Desulfovibrionia</taxon>
        <taxon>Desulfovibrionales</taxon>
        <taxon>Desulfovibrionaceae</taxon>
        <taxon>Nitratidesulfovibrio</taxon>
    </lineage>
</organism>
<proteinExistence type="predicted"/>
<reference evidence="3" key="1">
    <citation type="submission" date="2023-09" db="EMBL/GenBank/DDBJ databases">
        <authorList>
            <consortium name="CW5 consortium"/>
            <person name="Lu C.-W."/>
        </authorList>
    </citation>
    <scope>NUCLEOTIDE SEQUENCE</scope>
    <source>
        <strain evidence="3">KPS</strain>
    </source>
</reference>
<sequence>MRAAGRVFRCGICCRTRCRPPPACACGWWGWCFLVCLLPLGIVSAVFVQVTTVQTDNYLHAQGRTLADAASLQLTRLSRTAEALARVVAGLRVEYDGDMPGLRLRLSELHGLWPRACIEVFDMGAEPVVRLLPASGGPDGLAGGVTPNGATTDGALMVRQALRGLSRRDVFRSADGLAIKAVVPVIVSQEQAGSRHDGEIRRPLPAPMGPAFLPESSPGNAPPLSQSSPLSPLPAQMAPYVPFASDAEAITGRVDMEGLAVRQNGRIVGAAVVSFPMNRSLLRGTGRCGARRRGGVRPGRRTATRHAVSR</sequence>
<feature type="compositionally biased region" description="Basic residues" evidence="1">
    <location>
        <begin position="289"/>
        <end position="310"/>
    </location>
</feature>
<evidence type="ECO:0000256" key="2">
    <source>
        <dbReference type="SAM" id="Phobius"/>
    </source>
</evidence>
<feature type="transmembrane region" description="Helical" evidence="2">
    <location>
        <begin position="28"/>
        <end position="48"/>
    </location>
</feature>
<keyword evidence="2" id="KW-0472">Membrane</keyword>
<feature type="compositionally biased region" description="Basic and acidic residues" evidence="1">
    <location>
        <begin position="193"/>
        <end position="202"/>
    </location>
</feature>
<evidence type="ECO:0000313" key="3">
    <source>
        <dbReference type="EMBL" id="WMW64594.1"/>
    </source>
</evidence>
<name>A0ABY9QZG6_9BACT</name>
<feature type="compositionally biased region" description="Low complexity" evidence="1">
    <location>
        <begin position="222"/>
        <end position="232"/>
    </location>
</feature>
<protein>
    <submittedName>
        <fullName evidence="3">Uncharacterized protein</fullName>
    </submittedName>
</protein>
<dbReference type="EMBL" id="CP133659">
    <property type="protein sequence ID" value="WMW64594.1"/>
    <property type="molecule type" value="Genomic_DNA"/>
</dbReference>
<keyword evidence="2" id="KW-0812">Transmembrane</keyword>
<feature type="region of interest" description="Disordered" evidence="1">
    <location>
        <begin position="193"/>
        <end position="232"/>
    </location>
</feature>
<accession>A0ABY9QZG6</accession>
<evidence type="ECO:0000313" key="4">
    <source>
        <dbReference type="Proteomes" id="UP001180616"/>
    </source>
</evidence>
<dbReference type="RefSeq" id="WP_309540676.1">
    <property type="nucleotide sequence ID" value="NZ_CP133659.1"/>
</dbReference>
<keyword evidence="4" id="KW-1185">Reference proteome</keyword>